<dbReference type="PANTHER" id="PTHR33121">
    <property type="entry name" value="CYCLIC DI-GMP PHOSPHODIESTERASE PDEF"/>
    <property type="match status" value="1"/>
</dbReference>
<evidence type="ECO:0000259" key="3">
    <source>
        <dbReference type="PROSITE" id="PS50110"/>
    </source>
</evidence>
<dbReference type="SUPFAM" id="SSF141868">
    <property type="entry name" value="EAL domain-like"/>
    <property type="match status" value="1"/>
</dbReference>
<reference evidence="5" key="1">
    <citation type="journal article" date="2022" name="Genome Biol. Evol.">
        <title>A New Gene Family Diagnostic for Intracellular Biomineralization of Amorphous Ca Carbonates by Cyanobacteria.</title>
        <authorList>
            <person name="Benzerara K."/>
            <person name="Duprat E."/>
            <person name="Bitard-Feildel T."/>
            <person name="Caumes G."/>
            <person name="Cassier-Chauvat C."/>
            <person name="Chauvat F."/>
            <person name="Dezi M."/>
            <person name="Diop S.I."/>
            <person name="Gaschignard G."/>
            <person name="Gorgen S."/>
            <person name="Gugger M."/>
            <person name="Lopez-Garcia P."/>
            <person name="Millet M."/>
            <person name="Skouri-Panet F."/>
            <person name="Moreira D."/>
            <person name="Callebaut I."/>
        </authorList>
    </citation>
    <scope>NUCLEOTIDE SEQUENCE</scope>
    <source>
        <strain evidence="5">G9</strain>
    </source>
</reference>
<evidence type="ECO:0000259" key="4">
    <source>
        <dbReference type="PROSITE" id="PS50883"/>
    </source>
</evidence>
<dbReference type="Gene3D" id="3.20.20.450">
    <property type="entry name" value="EAL domain"/>
    <property type="match status" value="1"/>
</dbReference>
<organism evidence="5 6">
    <name type="scientific">Candidatus Synechococcus calcipolaris G9</name>
    <dbReference type="NCBI Taxonomy" id="1497997"/>
    <lineage>
        <taxon>Bacteria</taxon>
        <taxon>Bacillati</taxon>
        <taxon>Cyanobacteriota</taxon>
        <taxon>Cyanophyceae</taxon>
        <taxon>Synechococcales</taxon>
        <taxon>Synechococcaceae</taxon>
        <taxon>Synechococcus</taxon>
    </lineage>
</organism>
<keyword evidence="6" id="KW-1185">Reference proteome</keyword>
<name>A0ABT6F1Y5_9SYNE</name>
<dbReference type="Pfam" id="PF00072">
    <property type="entry name" value="Response_reg"/>
    <property type="match status" value="1"/>
</dbReference>
<accession>A0ABT6F1Y5</accession>
<dbReference type="SUPFAM" id="SSF52172">
    <property type="entry name" value="CheY-like"/>
    <property type="match status" value="1"/>
</dbReference>
<evidence type="ECO:0000256" key="2">
    <source>
        <dbReference type="SAM" id="MobiDB-lite"/>
    </source>
</evidence>
<dbReference type="EMBL" id="JAKKUT010000005">
    <property type="protein sequence ID" value="MDG2991786.1"/>
    <property type="molecule type" value="Genomic_DNA"/>
</dbReference>
<dbReference type="Gene3D" id="3.40.50.2300">
    <property type="match status" value="1"/>
</dbReference>
<feature type="region of interest" description="Disordered" evidence="2">
    <location>
        <begin position="121"/>
        <end position="144"/>
    </location>
</feature>
<dbReference type="Pfam" id="PF00563">
    <property type="entry name" value="EAL"/>
    <property type="match status" value="1"/>
</dbReference>
<feature type="domain" description="EAL" evidence="4">
    <location>
        <begin position="145"/>
        <end position="411"/>
    </location>
</feature>
<dbReference type="InterPro" id="IPR050706">
    <property type="entry name" value="Cyclic-di-GMP_PDE-like"/>
</dbReference>
<dbReference type="SMART" id="SM00448">
    <property type="entry name" value="REC"/>
    <property type="match status" value="1"/>
</dbReference>
<dbReference type="PROSITE" id="PS50883">
    <property type="entry name" value="EAL"/>
    <property type="match status" value="1"/>
</dbReference>
<evidence type="ECO:0000313" key="6">
    <source>
        <dbReference type="Proteomes" id="UP001154265"/>
    </source>
</evidence>
<dbReference type="PANTHER" id="PTHR33121:SF71">
    <property type="entry name" value="OXYGEN SENSOR PROTEIN DOSP"/>
    <property type="match status" value="1"/>
</dbReference>
<comment type="caution">
    <text evidence="5">The sequence shown here is derived from an EMBL/GenBank/DDBJ whole genome shotgun (WGS) entry which is preliminary data.</text>
</comment>
<protein>
    <submittedName>
        <fullName evidence="5">EAL domain-containing response regulator</fullName>
    </submittedName>
</protein>
<evidence type="ECO:0000256" key="1">
    <source>
        <dbReference type="PROSITE-ProRule" id="PRU00169"/>
    </source>
</evidence>
<dbReference type="SMART" id="SM00052">
    <property type="entry name" value="EAL"/>
    <property type="match status" value="1"/>
</dbReference>
<sequence length="416" mass="45472">MTAKRLLILDDDPMTGQTIQRIAEFAGVDVRFTLEPGEFFKLFDTWQPTHIALDLVMPEMDGVQVMGRLAGLNCQAKIIITSGVGGRILDAAGRSAAEHGLNIVGVLAKPFSPANLRELLIDDSDSPQPSPQPPGPSPRLPFQPAPLTAEDIELALLQQEFQVVYQPKVACKNGALAGFEALVRWHHPSRGIISPMDFIPLAERLGFIDDITEQVINHALGLMAILGLGEGFCSGVELPPDIRSDLKLAINISAKTISNVSLFDHIAQNCGDFGIDPHQFIFELTETSAMDDPVASLDLLTRLRIQGFHLSIDDFGTGFSSMLQLVRLPFSEIKVDKSFVMTAMQSQESRTVVKFIVDLGHSLGLTCTAEGVEDAKTLLYLKEVGCDLAQGYHIARPMTVEAIKTWVAQQNFRESL</sequence>
<dbReference type="RefSeq" id="WP_277867714.1">
    <property type="nucleotide sequence ID" value="NZ_JAKKUT010000005.1"/>
</dbReference>
<dbReference type="InterPro" id="IPR001633">
    <property type="entry name" value="EAL_dom"/>
</dbReference>
<feature type="domain" description="Response regulatory" evidence="3">
    <location>
        <begin position="5"/>
        <end position="124"/>
    </location>
</feature>
<dbReference type="Proteomes" id="UP001154265">
    <property type="component" value="Unassembled WGS sequence"/>
</dbReference>
<feature type="compositionally biased region" description="Pro residues" evidence="2">
    <location>
        <begin position="128"/>
        <end position="144"/>
    </location>
</feature>
<evidence type="ECO:0000313" key="5">
    <source>
        <dbReference type="EMBL" id="MDG2991786.1"/>
    </source>
</evidence>
<dbReference type="CDD" id="cd01948">
    <property type="entry name" value="EAL"/>
    <property type="match status" value="1"/>
</dbReference>
<proteinExistence type="predicted"/>
<dbReference type="InterPro" id="IPR001789">
    <property type="entry name" value="Sig_transdc_resp-reg_receiver"/>
</dbReference>
<reference evidence="5" key="2">
    <citation type="submission" date="2022-01" db="EMBL/GenBank/DDBJ databases">
        <authorList>
            <person name="Zivanovic Y."/>
            <person name="Moreira D."/>
            <person name="Lopez-Garcia P."/>
        </authorList>
    </citation>
    <scope>NUCLEOTIDE SEQUENCE</scope>
    <source>
        <strain evidence="5">G9</strain>
    </source>
</reference>
<keyword evidence="1" id="KW-0597">Phosphoprotein</keyword>
<dbReference type="PROSITE" id="PS50110">
    <property type="entry name" value="RESPONSE_REGULATORY"/>
    <property type="match status" value="1"/>
</dbReference>
<gene>
    <name evidence="5" type="ORF">L3556_12720</name>
</gene>
<feature type="modified residue" description="4-aspartylphosphate" evidence="1">
    <location>
        <position position="54"/>
    </location>
</feature>
<dbReference type="InterPro" id="IPR011006">
    <property type="entry name" value="CheY-like_superfamily"/>
</dbReference>
<dbReference type="InterPro" id="IPR035919">
    <property type="entry name" value="EAL_sf"/>
</dbReference>